<dbReference type="InterPro" id="IPR007111">
    <property type="entry name" value="NACHT_NTPase"/>
</dbReference>
<name>A0A9D4I6A5_DREPO</name>
<dbReference type="InterPro" id="IPR027417">
    <property type="entry name" value="P-loop_NTPase"/>
</dbReference>
<accession>A0A9D4I6A5</accession>
<gene>
    <name evidence="2" type="ORF">DPMN_182589</name>
</gene>
<dbReference type="SUPFAM" id="SSF52540">
    <property type="entry name" value="P-loop containing nucleoside triphosphate hydrolases"/>
    <property type="match status" value="1"/>
</dbReference>
<organism evidence="2 3">
    <name type="scientific">Dreissena polymorpha</name>
    <name type="common">Zebra mussel</name>
    <name type="synonym">Mytilus polymorpha</name>
    <dbReference type="NCBI Taxonomy" id="45954"/>
    <lineage>
        <taxon>Eukaryota</taxon>
        <taxon>Metazoa</taxon>
        <taxon>Spiralia</taxon>
        <taxon>Lophotrochozoa</taxon>
        <taxon>Mollusca</taxon>
        <taxon>Bivalvia</taxon>
        <taxon>Autobranchia</taxon>
        <taxon>Heteroconchia</taxon>
        <taxon>Euheterodonta</taxon>
        <taxon>Imparidentia</taxon>
        <taxon>Neoheterodontei</taxon>
        <taxon>Myida</taxon>
        <taxon>Dreissenoidea</taxon>
        <taxon>Dreissenidae</taxon>
        <taxon>Dreissena</taxon>
    </lineage>
</organism>
<dbReference type="PANTHER" id="PTHR46312:SF2">
    <property type="entry name" value="NUCLEOTIDE-BINDING OLIGOMERIZATION DOMAIN-CONTAINING PROTEIN 2-LIKE"/>
    <property type="match status" value="1"/>
</dbReference>
<protein>
    <recommendedName>
        <fullName evidence="1">NACHT domain-containing protein</fullName>
    </recommendedName>
</protein>
<keyword evidence="3" id="KW-1185">Reference proteome</keyword>
<dbReference type="Proteomes" id="UP000828390">
    <property type="component" value="Unassembled WGS sequence"/>
</dbReference>
<evidence type="ECO:0000313" key="3">
    <source>
        <dbReference type="Proteomes" id="UP000828390"/>
    </source>
</evidence>
<evidence type="ECO:0000259" key="1">
    <source>
        <dbReference type="PROSITE" id="PS50837"/>
    </source>
</evidence>
<feature type="domain" description="NACHT" evidence="1">
    <location>
        <begin position="311"/>
        <end position="418"/>
    </location>
</feature>
<dbReference type="PANTHER" id="PTHR46312">
    <property type="entry name" value="NACHT DOMAIN-CONTAINING PROTEIN"/>
    <property type="match status" value="1"/>
</dbReference>
<dbReference type="Gene3D" id="3.40.50.300">
    <property type="entry name" value="P-loop containing nucleotide triphosphate hydrolases"/>
    <property type="match status" value="1"/>
</dbReference>
<dbReference type="Pfam" id="PF05729">
    <property type="entry name" value="NACHT"/>
    <property type="match status" value="1"/>
</dbReference>
<proteinExistence type="predicted"/>
<evidence type="ECO:0000313" key="2">
    <source>
        <dbReference type="EMBL" id="KAH3748152.1"/>
    </source>
</evidence>
<comment type="caution">
    <text evidence="2">The sequence shown here is derived from an EMBL/GenBank/DDBJ whole genome shotgun (WGS) entry which is preliminary data.</text>
</comment>
<dbReference type="EMBL" id="JAIWYP010000010">
    <property type="protein sequence ID" value="KAH3748152.1"/>
    <property type="molecule type" value="Genomic_DNA"/>
</dbReference>
<dbReference type="Pfam" id="PF15112">
    <property type="entry name" value="DUF4559"/>
    <property type="match status" value="1"/>
</dbReference>
<dbReference type="InterPro" id="IPR027897">
    <property type="entry name" value="DUF4559"/>
</dbReference>
<dbReference type="OrthoDB" id="120976at2759"/>
<sequence>METKLTKKEAQNWLKCMFATYTTRDVIAQLADLGFKLFYSHVRSDMRSKLGIVETQTCSRCNNISKQCHLCSEIGIRIWDNHRFKKASLKGPSWSNTDSTKWCVDPWELAKCYMPPTGYRDKPNAESTDFNGIIGAIYNCTWMQCYFADDLNKDSNICAEAREEVNKLRHLQDTNIDDGAMISFFDCLLNLLNDPGHLHSLKPAVDARLYLKQLQQDTLQLSEKAVNSTLNKLYEDQKEEFRERLIELYSTTKKTVSVSPLREGLDKPIGDVYVKPKMSHVTIDKDGSRKKTDNAVHQYKDLFYTDKKLNSRVFIQGEPGVGKTTFLTKLALDWCDAVSVHNPDHKATFIDVDTLMEFQFLFYISLRDANDQREVTEMIKIQIIDMIYTGDKREEVVKLLSQIMEQETCLITMDGLNEWVDPLNKCVIPLLVPCHTKSVSVITSRSWKMADERIKDSEIKNLIEIEGIIDSEDLSKKIINSLQTSNVKTHTEFIVYVHERRLWHLFTSPWLQTLLVNLWMNNMPVSGSLCEINCILIDMLFKNAHAKKGYFKKGNSFRCLLNTRFIHQQINIFDALANAAFQFTFSSNKSLVFTERELLNYMTEDQLSFCLNAGVLTQRYSSAVPYQFSFIHETVQEFMAAYHIANSKNDLITHFRSGAKYYVLQISQTIIYLCGLNCEKANKLIKQLEDDDLQNSINHGLSEYVKGIYPQIFFGIDDEDLTDNDSFCLALAALFQDMIIAGYIEAKTNGEKNICLNCTDFIFNPYLNESNSTALKLLLLANNSNVRSLILESNVLKTSEIITIIQKSRHCLKRVRMAGNPETNKALYQTSIQELQISGEFDAPSLPGVSTEKIIYRRCPSLSQLAYLTLSYCTLSKDIVLPDTIHSITLVHCSCSSAFLQRLLVRLSYLKPYVHVVLVNMDVTDSETHQFQRELLSSDLTNIHLNVVYASRDLCKLIQCTSIGILGISGLDTAGSDSSVLEIVHTLNRLSELRLCGTNTGRCDLKLPASLQSIILRDVECSTEWLCSLLITLSSFDHPVTCEMWEVVLKSSEQIHGEESLTHISDLRSEILSLELSNIQLRVVTGSKELFEILRDTSIDILYLRTADCVSLASEILHTLNKLTNLLLWGTYTGRCDLRFPASLKYITLQEGDYSSDWLCSLLITLSSFDHPVTCNLLGNVLESSEETRGEESLTHISDLRSEILSLDLSKIGLSVETGSKELFEILRDTSIDILYLRTADCVSLASEILHTLNKLTKLFLWGTYTGRCDLRLPASLKYISLQEGIYSSDWLCSLLITLSSFDHPVKCHLLGNVLELSEETCEEESLTHISDLRAEILSRDLSNITISVETGSKELYEILRYTSIDILDLLTADWVSLASEILHTLNRLTKLFCGGPIRVDVISDFLLHWSI</sequence>
<reference evidence="2" key="1">
    <citation type="journal article" date="2019" name="bioRxiv">
        <title>The Genome of the Zebra Mussel, Dreissena polymorpha: A Resource for Invasive Species Research.</title>
        <authorList>
            <person name="McCartney M.A."/>
            <person name="Auch B."/>
            <person name="Kono T."/>
            <person name="Mallez S."/>
            <person name="Zhang Y."/>
            <person name="Obille A."/>
            <person name="Becker A."/>
            <person name="Abrahante J.E."/>
            <person name="Garbe J."/>
            <person name="Badalamenti J.P."/>
            <person name="Herman A."/>
            <person name="Mangelson H."/>
            <person name="Liachko I."/>
            <person name="Sullivan S."/>
            <person name="Sone E.D."/>
            <person name="Koren S."/>
            <person name="Silverstein K.A.T."/>
            <person name="Beckman K.B."/>
            <person name="Gohl D.M."/>
        </authorList>
    </citation>
    <scope>NUCLEOTIDE SEQUENCE</scope>
    <source>
        <strain evidence="2">Duluth1</strain>
        <tissue evidence="2">Whole animal</tissue>
    </source>
</reference>
<dbReference type="PROSITE" id="PS50837">
    <property type="entry name" value="NACHT"/>
    <property type="match status" value="1"/>
</dbReference>
<reference evidence="2" key="2">
    <citation type="submission" date="2020-11" db="EMBL/GenBank/DDBJ databases">
        <authorList>
            <person name="McCartney M.A."/>
            <person name="Auch B."/>
            <person name="Kono T."/>
            <person name="Mallez S."/>
            <person name="Becker A."/>
            <person name="Gohl D.M."/>
            <person name="Silverstein K.A.T."/>
            <person name="Koren S."/>
            <person name="Bechman K.B."/>
            <person name="Herman A."/>
            <person name="Abrahante J.E."/>
            <person name="Garbe J."/>
        </authorList>
    </citation>
    <scope>NUCLEOTIDE SEQUENCE</scope>
    <source>
        <strain evidence="2">Duluth1</strain>
        <tissue evidence="2">Whole animal</tissue>
    </source>
</reference>